<evidence type="ECO:0000256" key="10">
    <source>
        <dbReference type="SAM" id="Coils"/>
    </source>
</evidence>
<evidence type="ECO:0000256" key="2">
    <source>
        <dbReference type="ARBA" id="ARBA00015195"/>
    </source>
</evidence>
<comment type="function">
    <text evidence="7">Activator of cell division through the inhibition of FtsZ GTPase activity, therefore promoting FtsZ assembly into bundles of protofilaments necessary for the formation of the division Z ring. It is recruited early at mid-cell but it is not essential for cell division.</text>
</comment>
<name>A0A4R7KPI1_9CLOT</name>
<dbReference type="GO" id="GO:0000917">
    <property type="term" value="P:division septum assembly"/>
    <property type="evidence" value="ECO:0007669"/>
    <property type="project" value="UniProtKB-KW"/>
</dbReference>
<comment type="subcellular location">
    <subcellularLocation>
        <location evidence="1">Cytoplasm</location>
    </subcellularLocation>
</comment>
<dbReference type="GO" id="GO:0030428">
    <property type="term" value="C:cell septum"/>
    <property type="evidence" value="ECO:0007669"/>
    <property type="project" value="TreeGrafter"/>
</dbReference>
<comment type="subunit">
    <text evidence="8">Homodimer. Interacts with FtsZ.</text>
</comment>
<dbReference type="Proteomes" id="UP000295325">
    <property type="component" value="Unassembled WGS sequence"/>
</dbReference>
<keyword evidence="5" id="KW-0717">Septation</keyword>
<dbReference type="Gene3D" id="6.10.250.790">
    <property type="match status" value="1"/>
</dbReference>
<evidence type="ECO:0000256" key="4">
    <source>
        <dbReference type="ARBA" id="ARBA00022618"/>
    </source>
</evidence>
<keyword evidence="3" id="KW-0963">Cytoplasm</keyword>
<dbReference type="SUPFAM" id="SSF102829">
    <property type="entry name" value="Cell division protein ZapA-like"/>
    <property type="match status" value="1"/>
</dbReference>
<evidence type="ECO:0000256" key="8">
    <source>
        <dbReference type="ARBA" id="ARBA00026068"/>
    </source>
</evidence>
<reference evidence="11 12" key="1">
    <citation type="submission" date="2019-03" db="EMBL/GenBank/DDBJ databases">
        <title>Genomic Encyclopedia of Type Strains, Phase IV (KMG-IV): sequencing the most valuable type-strain genomes for metagenomic binning, comparative biology and taxonomic classification.</title>
        <authorList>
            <person name="Goeker M."/>
        </authorList>
    </citation>
    <scope>NUCLEOTIDE SEQUENCE [LARGE SCALE GENOMIC DNA]</scope>
    <source>
        <strain evidence="11 12">DSM 24455</strain>
    </source>
</reference>
<dbReference type="GO" id="GO:0000921">
    <property type="term" value="P:septin ring assembly"/>
    <property type="evidence" value="ECO:0007669"/>
    <property type="project" value="TreeGrafter"/>
</dbReference>
<dbReference type="RefSeq" id="WP_166636377.1">
    <property type="nucleotide sequence ID" value="NZ_SOAZ01000009.1"/>
</dbReference>
<dbReference type="PANTHER" id="PTHR34981">
    <property type="entry name" value="CELL DIVISION PROTEIN ZAPA"/>
    <property type="match status" value="1"/>
</dbReference>
<evidence type="ECO:0000256" key="1">
    <source>
        <dbReference type="ARBA" id="ARBA00004496"/>
    </source>
</evidence>
<keyword evidence="4 11" id="KW-0132">Cell division</keyword>
<evidence type="ECO:0000256" key="7">
    <source>
        <dbReference type="ARBA" id="ARBA00024910"/>
    </source>
</evidence>
<keyword evidence="12" id="KW-1185">Reference proteome</keyword>
<dbReference type="InterPro" id="IPR053712">
    <property type="entry name" value="Bac_CellDiv_Activator"/>
</dbReference>
<gene>
    <name evidence="11" type="ORF">EDD71_10944</name>
</gene>
<dbReference type="GO" id="GO:0005829">
    <property type="term" value="C:cytosol"/>
    <property type="evidence" value="ECO:0007669"/>
    <property type="project" value="TreeGrafter"/>
</dbReference>
<dbReference type="AlphaFoldDB" id="A0A4R7KPI1"/>
<evidence type="ECO:0000313" key="12">
    <source>
        <dbReference type="Proteomes" id="UP000295325"/>
    </source>
</evidence>
<proteinExistence type="predicted"/>
<protein>
    <recommendedName>
        <fullName evidence="2">Cell division protein ZapA</fullName>
    </recommendedName>
    <alternativeName>
        <fullName evidence="9">Z ring-associated protein ZapA</fullName>
    </alternativeName>
</protein>
<dbReference type="InterPro" id="IPR007838">
    <property type="entry name" value="Cell_div_ZapA-like"/>
</dbReference>
<sequence>MTKNKVTVKINGAEYTLTGDESEDYLFSIANFVDKKVKEILYGNPKHSNTSSAVLSALTITDELFKTRREVEVLKRSLSEPEEKIKKLKRDYEELKEAYDRLKEEYESYVKLQQEKEADVNTLKKDYDELYENYIKNNSEYEKLIKENAYLREQNEKLEKEISQTHENIANLKDQLLESQIELVRVKKDLKDLKELQSKKRGI</sequence>
<organism evidence="11 12">
    <name type="scientific">Fonticella tunisiensis</name>
    <dbReference type="NCBI Taxonomy" id="1096341"/>
    <lineage>
        <taxon>Bacteria</taxon>
        <taxon>Bacillati</taxon>
        <taxon>Bacillota</taxon>
        <taxon>Clostridia</taxon>
        <taxon>Eubacteriales</taxon>
        <taxon>Clostridiaceae</taxon>
        <taxon>Fonticella</taxon>
    </lineage>
</organism>
<evidence type="ECO:0000256" key="6">
    <source>
        <dbReference type="ARBA" id="ARBA00023306"/>
    </source>
</evidence>
<dbReference type="EMBL" id="SOAZ01000009">
    <property type="protein sequence ID" value="TDT61040.1"/>
    <property type="molecule type" value="Genomic_DNA"/>
</dbReference>
<evidence type="ECO:0000256" key="3">
    <source>
        <dbReference type="ARBA" id="ARBA00022490"/>
    </source>
</evidence>
<evidence type="ECO:0000256" key="9">
    <source>
        <dbReference type="ARBA" id="ARBA00033158"/>
    </source>
</evidence>
<keyword evidence="10" id="KW-0175">Coiled coil</keyword>
<keyword evidence="6" id="KW-0131">Cell cycle</keyword>
<dbReference type="Pfam" id="PF05164">
    <property type="entry name" value="ZapA"/>
    <property type="match status" value="1"/>
</dbReference>
<dbReference type="GO" id="GO:0043093">
    <property type="term" value="P:FtsZ-dependent cytokinesis"/>
    <property type="evidence" value="ECO:0007669"/>
    <property type="project" value="TreeGrafter"/>
</dbReference>
<evidence type="ECO:0000313" key="11">
    <source>
        <dbReference type="EMBL" id="TDT61040.1"/>
    </source>
</evidence>
<dbReference type="InterPro" id="IPR036192">
    <property type="entry name" value="Cell_div_ZapA-like_sf"/>
</dbReference>
<feature type="coiled-coil region" evidence="10">
    <location>
        <begin position="71"/>
        <end position="196"/>
    </location>
</feature>
<dbReference type="PANTHER" id="PTHR34981:SF1">
    <property type="entry name" value="CELL DIVISION PROTEIN ZAPA"/>
    <property type="match status" value="1"/>
</dbReference>
<dbReference type="GO" id="GO:0032153">
    <property type="term" value="C:cell division site"/>
    <property type="evidence" value="ECO:0007669"/>
    <property type="project" value="TreeGrafter"/>
</dbReference>
<comment type="caution">
    <text evidence="11">The sequence shown here is derived from an EMBL/GenBank/DDBJ whole genome shotgun (WGS) entry which is preliminary data.</text>
</comment>
<evidence type="ECO:0000256" key="5">
    <source>
        <dbReference type="ARBA" id="ARBA00023210"/>
    </source>
</evidence>
<accession>A0A4R7KPI1</accession>